<dbReference type="Proteomes" id="UP000307440">
    <property type="component" value="Unassembled WGS sequence"/>
</dbReference>
<keyword evidence="2" id="KW-1185">Reference proteome</keyword>
<proteinExistence type="predicted"/>
<dbReference type="EMBL" id="ML210173">
    <property type="protein sequence ID" value="TFK26554.1"/>
    <property type="molecule type" value="Genomic_DNA"/>
</dbReference>
<evidence type="ECO:0000313" key="2">
    <source>
        <dbReference type="Proteomes" id="UP000307440"/>
    </source>
</evidence>
<accession>A0A5C3L0S4</accession>
<name>A0A5C3L0S4_COPMA</name>
<reference evidence="1 2" key="1">
    <citation type="journal article" date="2019" name="Nat. Ecol. Evol.">
        <title>Megaphylogeny resolves global patterns of mushroom evolution.</title>
        <authorList>
            <person name="Varga T."/>
            <person name="Krizsan K."/>
            <person name="Foldi C."/>
            <person name="Dima B."/>
            <person name="Sanchez-Garcia M."/>
            <person name="Sanchez-Ramirez S."/>
            <person name="Szollosi G.J."/>
            <person name="Szarkandi J.G."/>
            <person name="Papp V."/>
            <person name="Albert L."/>
            <person name="Andreopoulos W."/>
            <person name="Angelini C."/>
            <person name="Antonin V."/>
            <person name="Barry K.W."/>
            <person name="Bougher N.L."/>
            <person name="Buchanan P."/>
            <person name="Buyck B."/>
            <person name="Bense V."/>
            <person name="Catcheside P."/>
            <person name="Chovatia M."/>
            <person name="Cooper J."/>
            <person name="Damon W."/>
            <person name="Desjardin D."/>
            <person name="Finy P."/>
            <person name="Geml J."/>
            <person name="Haridas S."/>
            <person name="Hughes K."/>
            <person name="Justo A."/>
            <person name="Karasinski D."/>
            <person name="Kautmanova I."/>
            <person name="Kiss B."/>
            <person name="Kocsube S."/>
            <person name="Kotiranta H."/>
            <person name="LaButti K.M."/>
            <person name="Lechner B.E."/>
            <person name="Liimatainen K."/>
            <person name="Lipzen A."/>
            <person name="Lukacs Z."/>
            <person name="Mihaltcheva S."/>
            <person name="Morgado L.N."/>
            <person name="Niskanen T."/>
            <person name="Noordeloos M.E."/>
            <person name="Ohm R.A."/>
            <person name="Ortiz-Santana B."/>
            <person name="Ovrebo C."/>
            <person name="Racz N."/>
            <person name="Riley R."/>
            <person name="Savchenko A."/>
            <person name="Shiryaev A."/>
            <person name="Soop K."/>
            <person name="Spirin V."/>
            <person name="Szebenyi C."/>
            <person name="Tomsovsky M."/>
            <person name="Tulloss R.E."/>
            <person name="Uehling J."/>
            <person name="Grigoriev I.V."/>
            <person name="Vagvolgyi C."/>
            <person name="Papp T."/>
            <person name="Martin F.M."/>
            <person name="Miettinen O."/>
            <person name="Hibbett D.S."/>
            <person name="Nagy L.G."/>
        </authorList>
    </citation>
    <scope>NUCLEOTIDE SEQUENCE [LARGE SCALE GENOMIC DNA]</scope>
    <source>
        <strain evidence="1 2">CBS 121175</strain>
    </source>
</reference>
<organism evidence="1 2">
    <name type="scientific">Coprinopsis marcescibilis</name>
    <name type="common">Agaric fungus</name>
    <name type="synonym">Psathyrella marcescibilis</name>
    <dbReference type="NCBI Taxonomy" id="230819"/>
    <lineage>
        <taxon>Eukaryota</taxon>
        <taxon>Fungi</taxon>
        <taxon>Dikarya</taxon>
        <taxon>Basidiomycota</taxon>
        <taxon>Agaricomycotina</taxon>
        <taxon>Agaricomycetes</taxon>
        <taxon>Agaricomycetidae</taxon>
        <taxon>Agaricales</taxon>
        <taxon>Agaricineae</taxon>
        <taxon>Psathyrellaceae</taxon>
        <taxon>Coprinopsis</taxon>
    </lineage>
</organism>
<sequence length="537" mass="60628">MRWTARPERREICLVLFCVAVYLFSYNIEASIDLVGIGALAAQDALLKHLGLGETKLLDADGRKPPGWRDKLESDIFGDWAWDEGYIAGDEAGRSSKRGSSRHGAQWIRRDTIGTLGQATQEPLTVNDALSTWGEDPPTTRVIKHTPGYTILDNVFAYNGTVFLITDDANFPPAKSIVTTMGTGFGPWKTLTTAEGKRTIGKFGGVIRGVSWMSANVAPNNLTLFDLWRTYSTLDPSIDKEGRTSLPPPHRLIFPHNRFFVDANPPPAKHWIRRERSETGAHPYLIKAAFPNLDMQYYEDWEDLHAMAVPFVFERLVISDRRAAASAVLKGQPFNTPVFALETSRWWWEPIRRTLALYFDRLEEGDLAISNQGWFNSKMKPIVTLVDNQANGELLGQSLLSQQDRELLIRTLRKLARDRGYEFHVVSTDLKETSWDTRMDTIVRSTIVLGVHGDHLLDSIWMRPSSKATLMELFPENDFVLTRELAARSIGINYVAWWGNKQFFGETLPTPSEESNRPIQVDSEAIANAIHAILSRK</sequence>
<dbReference type="OrthoDB" id="529273at2759"/>
<protein>
    <submittedName>
        <fullName evidence="1">Uncharacterized protein</fullName>
    </submittedName>
</protein>
<dbReference type="AlphaFoldDB" id="A0A5C3L0S4"/>
<evidence type="ECO:0000313" key="1">
    <source>
        <dbReference type="EMBL" id="TFK26554.1"/>
    </source>
</evidence>
<dbReference type="STRING" id="230819.A0A5C3L0S4"/>
<gene>
    <name evidence="1" type="ORF">FA15DRAFT_667237</name>
</gene>